<dbReference type="InterPro" id="IPR020594">
    <property type="entry name" value="Ribosomal_bL9_bac/chp"/>
</dbReference>
<evidence type="ECO:0000259" key="9">
    <source>
        <dbReference type="Pfam" id="PF03948"/>
    </source>
</evidence>
<keyword evidence="2 7" id="KW-0699">rRNA-binding</keyword>
<evidence type="ECO:0000313" key="11">
    <source>
        <dbReference type="Proteomes" id="UP000178936"/>
    </source>
</evidence>
<keyword evidence="3 7" id="KW-0694">RNA-binding</keyword>
<evidence type="ECO:0000256" key="5">
    <source>
        <dbReference type="ARBA" id="ARBA00023274"/>
    </source>
</evidence>
<dbReference type="GO" id="GO:0006412">
    <property type="term" value="P:translation"/>
    <property type="evidence" value="ECO:0007669"/>
    <property type="project" value="UniProtKB-UniRule"/>
</dbReference>
<dbReference type="SUPFAM" id="SSF55658">
    <property type="entry name" value="L9 N-domain-like"/>
    <property type="match status" value="1"/>
</dbReference>
<dbReference type="GO" id="GO:1990904">
    <property type="term" value="C:ribonucleoprotein complex"/>
    <property type="evidence" value="ECO:0007669"/>
    <property type="project" value="UniProtKB-KW"/>
</dbReference>
<keyword evidence="5 7" id="KW-0687">Ribonucleoprotein</keyword>
<evidence type="ECO:0000256" key="7">
    <source>
        <dbReference type="HAMAP-Rule" id="MF_00503"/>
    </source>
</evidence>
<feature type="domain" description="Ribosomal protein L9" evidence="8">
    <location>
        <begin position="1"/>
        <end position="46"/>
    </location>
</feature>
<dbReference type="InterPro" id="IPR020069">
    <property type="entry name" value="Ribosomal_bL9_C"/>
</dbReference>
<dbReference type="GO" id="GO:0019843">
    <property type="term" value="F:rRNA binding"/>
    <property type="evidence" value="ECO:0007669"/>
    <property type="project" value="UniProtKB-UniRule"/>
</dbReference>
<dbReference type="InterPro" id="IPR036935">
    <property type="entry name" value="Ribosomal_bL9_N_sf"/>
</dbReference>
<evidence type="ECO:0000256" key="1">
    <source>
        <dbReference type="ARBA" id="ARBA00010605"/>
    </source>
</evidence>
<dbReference type="InterPro" id="IPR009027">
    <property type="entry name" value="Ribosomal_bL9/RNase_H1_N"/>
</dbReference>
<dbReference type="AlphaFoldDB" id="A0A1G2Q4V6"/>
<organism evidence="10 11">
    <name type="scientific">Candidatus Veblenbacteria bacterium RIFOXYA2_FULL_43_9</name>
    <dbReference type="NCBI Taxonomy" id="1802425"/>
    <lineage>
        <taxon>Bacteria</taxon>
        <taxon>Candidatus Vebleniibacteriota</taxon>
    </lineage>
</organism>
<accession>A0A1G2Q4V6</accession>
<comment type="similarity">
    <text evidence="1 7">Belongs to the bacterial ribosomal protein bL9 family.</text>
</comment>
<comment type="function">
    <text evidence="7">Binds to the 23S rRNA.</text>
</comment>
<dbReference type="NCBIfam" id="TIGR00158">
    <property type="entry name" value="L9"/>
    <property type="match status" value="1"/>
</dbReference>
<dbReference type="Pfam" id="PF03948">
    <property type="entry name" value="Ribosomal_L9_C"/>
    <property type="match status" value="1"/>
</dbReference>
<evidence type="ECO:0000256" key="3">
    <source>
        <dbReference type="ARBA" id="ARBA00022884"/>
    </source>
</evidence>
<name>A0A1G2Q4V6_9BACT</name>
<comment type="caution">
    <text evidence="10">The sequence shown here is derived from an EMBL/GenBank/DDBJ whole genome shotgun (WGS) entry which is preliminary data.</text>
</comment>
<evidence type="ECO:0000256" key="2">
    <source>
        <dbReference type="ARBA" id="ARBA00022730"/>
    </source>
</evidence>
<proteinExistence type="inferred from homology"/>
<protein>
    <recommendedName>
        <fullName evidence="6 7">Large ribosomal subunit protein bL9</fullName>
    </recommendedName>
</protein>
<dbReference type="SUPFAM" id="SSF55653">
    <property type="entry name" value="Ribosomal protein L9 C-domain"/>
    <property type="match status" value="1"/>
</dbReference>
<dbReference type="InterPro" id="IPR020070">
    <property type="entry name" value="Ribosomal_bL9_N"/>
</dbReference>
<dbReference type="Gene3D" id="3.10.430.100">
    <property type="entry name" value="Ribosomal protein L9, C-terminal domain"/>
    <property type="match status" value="1"/>
</dbReference>
<dbReference type="EMBL" id="MHTB01000010">
    <property type="protein sequence ID" value="OHA55587.1"/>
    <property type="molecule type" value="Genomic_DNA"/>
</dbReference>
<feature type="domain" description="Large ribosomal subunit protein bL9 C-terminal" evidence="9">
    <location>
        <begin position="64"/>
        <end position="146"/>
    </location>
</feature>
<evidence type="ECO:0000256" key="4">
    <source>
        <dbReference type="ARBA" id="ARBA00022980"/>
    </source>
</evidence>
<evidence type="ECO:0000259" key="8">
    <source>
        <dbReference type="Pfam" id="PF01281"/>
    </source>
</evidence>
<dbReference type="Gene3D" id="3.40.5.10">
    <property type="entry name" value="Ribosomal protein L9, N-terminal domain"/>
    <property type="match status" value="1"/>
</dbReference>
<dbReference type="Proteomes" id="UP000178936">
    <property type="component" value="Unassembled WGS sequence"/>
</dbReference>
<gene>
    <name evidence="7" type="primary">rplI</name>
    <name evidence="10" type="ORF">A2226_03480</name>
</gene>
<sequence>MKVIFTKEVAGVARGNDVREVADGFALNYLLPRGLAVRATPEKIQALAQHQEATKNDQINLQNKAHNLADELNGKTVTIIRPASTAGTLYAAVSGEMVAEAVKQQLKVNLLPNQIDVPHHVKTIGQHQVKINLSQSVSAFINLQINAT</sequence>
<dbReference type="HAMAP" id="MF_00503">
    <property type="entry name" value="Ribosomal_bL9"/>
    <property type="match status" value="1"/>
</dbReference>
<keyword evidence="4 7" id="KW-0689">Ribosomal protein</keyword>
<evidence type="ECO:0000313" key="10">
    <source>
        <dbReference type="EMBL" id="OHA55587.1"/>
    </source>
</evidence>
<dbReference type="GO" id="GO:0005840">
    <property type="term" value="C:ribosome"/>
    <property type="evidence" value="ECO:0007669"/>
    <property type="project" value="UniProtKB-KW"/>
</dbReference>
<evidence type="ECO:0000256" key="6">
    <source>
        <dbReference type="ARBA" id="ARBA00035292"/>
    </source>
</evidence>
<dbReference type="InterPro" id="IPR000244">
    <property type="entry name" value="Ribosomal_bL9"/>
</dbReference>
<dbReference type="Pfam" id="PF01281">
    <property type="entry name" value="Ribosomal_L9_N"/>
    <property type="match status" value="1"/>
</dbReference>
<dbReference type="GO" id="GO:0003735">
    <property type="term" value="F:structural constituent of ribosome"/>
    <property type="evidence" value="ECO:0007669"/>
    <property type="project" value="InterPro"/>
</dbReference>
<reference evidence="10 11" key="1">
    <citation type="journal article" date="2016" name="Nat. Commun.">
        <title>Thousands of microbial genomes shed light on interconnected biogeochemical processes in an aquifer system.</title>
        <authorList>
            <person name="Anantharaman K."/>
            <person name="Brown C.T."/>
            <person name="Hug L.A."/>
            <person name="Sharon I."/>
            <person name="Castelle C.J."/>
            <person name="Probst A.J."/>
            <person name="Thomas B.C."/>
            <person name="Singh A."/>
            <person name="Wilkins M.J."/>
            <person name="Karaoz U."/>
            <person name="Brodie E.L."/>
            <person name="Williams K.H."/>
            <person name="Hubbard S.S."/>
            <person name="Banfield J.F."/>
        </authorList>
    </citation>
    <scope>NUCLEOTIDE SEQUENCE [LARGE SCALE GENOMIC DNA]</scope>
</reference>
<dbReference type="InterPro" id="IPR036791">
    <property type="entry name" value="Ribosomal_bL9_C_sf"/>
</dbReference>
<dbReference type="PANTHER" id="PTHR21368">
    <property type="entry name" value="50S RIBOSOMAL PROTEIN L9"/>
    <property type="match status" value="1"/>
</dbReference>